<reference evidence="1" key="1">
    <citation type="submission" date="2022-10" db="EMBL/GenBank/DDBJ databases">
        <title>Culturing micro-colonial fungi from biological soil crusts in the Mojave desert and describing Neophaeococcomyces mojavensis, and introducing the new genera and species Taxawa tesnikishii.</title>
        <authorList>
            <person name="Kurbessoian T."/>
            <person name="Stajich J.E."/>
        </authorList>
    </citation>
    <scope>NUCLEOTIDE SEQUENCE</scope>
    <source>
        <strain evidence="1">JES_115</strain>
    </source>
</reference>
<proteinExistence type="predicted"/>
<dbReference type="EMBL" id="JAPDRP010000033">
    <property type="protein sequence ID" value="KAJ9634365.1"/>
    <property type="molecule type" value="Genomic_DNA"/>
</dbReference>
<protein>
    <submittedName>
        <fullName evidence="1">Uncharacterized protein</fullName>
    </submittedName>
</protein>
<keyword evidence="2" id="KW-1185">Reference proteome</keyword>
<dbReference type="Proteomes" id="UP001172680">
    <property type="component" value="Unassembled WGS sequence"/>
</dbReference>
<gene>
    <name evidence="1" type="ORF">H2199_009023</name>
</gene>
<name>A0ACC2YGT8_9PEZI</name>
<organism evidence="1 2">
    <name type="scientific">Coniosporium tulheliwenetii</name>
    <dbReference type="NCBI Taxonomy" id="3383036"/>
    <lineage>
        <taxon>Eukaryota</taxon>
        <taxon>Fungi</taxon>
        <taxon>Dikarya</taxon>
        <taxon>Ascomycota</taxon>
        <taxon>Pezizomycotina</taxon>
        <taxon>Dothideomycetes</taxon>
        <taxon>Dothideomycetes incertae sedis</taxon>
        <taxon>Coniosporium</taxon>
    </lineage>
</organism>
<sequence length="662" mass="72174">MALLLAPYNDSMRLGMGFNSYTQIMCIDQAVEVTAANTVMARAENPSQVVSYSSRFVEKLSDVVNSMNISYGSSIKKGTVEISGNASSVDEDKIKASDLNAIVAVKVVNQTTTVMDSCRFKPIEKILPDSPRFNEVYGDCYISGFIEGGDFTGIVSIRILDRSKVDKTSASIKSALSTGSKGDFTLDSFNVAADGSGSGALKDTETTISVSWMGGGQVKDPKQLWDMDSMFAAAAAFPAQVAKCPQRTWAVLTKYKANRSFVEWSENKKFTPLEYENIGNMLQNRDAYEVQPDRHNAITTDVPTLIAVRSAMHNEMNKIVEAVDVLAKDPGILKRQKSNYELPTNPLVKSILLEARYGRFSSAHPPEDDKSKTAPAGKSNDSSSEADAFEKVPRQTMPEGSKPTREFDFDSLTAPEIWSDLLPLPKAGHLAPATAGPDQTVPLTAGFPPPPEADKKPETEGKSDKAPVAVADPEPVKLKIHAASWGGADVTSHMDRLIGDDHRTLTLDTNKISIPDPWFDFKKTFSILYSYSNTPDMFVLITTEGSGVQKITPTAASEKANIKRVGTAPRRAGSSLYLIAVLYGDEVITLPTVYENIYKAAESKQPFPVSNAFFEGDPWVGVKKSCHIYYQTEENGPIKAAHGREYGDMTVPLSAEHRFCSC</sequence>
<accession>A0ACC2YGT8</accession>
<evidence type="ECO:0000313" key="2">
    <source>
        <dbReference type="Proteomes" id="UP001172680"/>
    </source>
</evidence>
<comment type="caution">
    <text evidence="1">The sequence shown here is derived from an EMBL/GenBank/DDBJ whole genome shotgun (WGS) entry which is preliminary data.</text>
</comment>
<evidence type="ECO:0000313" key="1">
    <source>
        <dbReference type="EMBL" id="KAJ9634365.1"/>
    </source>
</evidence>